<dbReference type="eggNOG" id="KOG1909">
    <property type="taxonomic scope" value="Eukaryota"/>
</dbReference>
<dbReference type="OrthoDB" id="184583at2759"/>
<keyword evidence="1" id="KW-0343">GTPase activation</keyword>
<gene>
    <name evidence="5" type="ORF">TAPDE_003293</name>
</gene>
<dbReference type="VEuPathDB" id="FungiDB:TAPDE_003293"/>
<feature type="compositionally biased region" description="Acidic residues" evidence="4">
    <location>
        <begin position="320"/>
        <end position="353"/>
    </location>
</feature>
<comment type="caution">
    <text evidence="5">The sequence shown here is derived from an EMBL/GenBank/DDBJ whole genome shotgun (WGS) entry which is preliminary data.</text>
</comment>
<reference evidence="5 6" key="1">
    <citation type="journal article" date="2013" name="MBio">
        <title>Genome sequencing of the plant pathogen Taphrina deformans, the causal agent of peach leaf curl.</title>
        <authorList>
            <person name="Cisse O.H."/>
            <person name="Almeida J.M.G.C.F."/>
            <person name="Fonseca A."/>
            <person name="Kumar A.A."/>
            <person name="Salojaervi J."/>
            <person name="Overmyer K."/>
            <person name="Hauser P.M."/>
            <person name="Pagni M."/>
        </authorList>
    </citation>
    <scope>NUCLEOTIDE SEQUENCE [LARGE SCALE GENOMIC DNA]</scope>
    <source>
        <strain evidence="6">PYCC 5710 / ATCC 11124 / CBS 356.35 / IMI 108563 / JCM 9778 / NBRC 8474</strain>
    </source>
</reference>
<evidence type="ECO:0000256" key="2">
    <source>
        <dbReference type="ARBA" id="ARBA00022614"/>
    </source>
</evidence>
<dbReference type="InterPro" id="IPR001611">
    <property type="entry name" value="Leu-rich_rpt"/>
</dbReference>
<feature type="region of interest" description="Disordered" evidence="4">
    <location>
        <begin position="315"/>
        <end position="367"/>
    </location>
</feature>
<keyword evidence="6" id="KW-1185">Reference proteome</keyword>
<keyword evidence="2" id="KW-0433">Leucine-rich repeat</keyword>
<dbReference type="GO" id="GO:0048471">
    <property type="term" value="C:perinuclear region of cytoplasm"/>
    <property type="evidence" value="ECO:0007669"/>
    <property type="project" value="TreeGrafter"/>
</dbReference>
<dbReference type="EMBL" id="CAHR02000128">
    <property type="protein sequence ID" value="CCG83197.1"/>
    <property type="molecule type" value="Genomic_DNA"/>
</dbReference>
<dbReference type="CDD" id="cd00116">
    <property type="entry name" value="LRR_RI"/>
    <property type="match status" value="1"/>
</dbReference>
<dbReference type="InterPro" id="IPR027038">
    <property type="entry name" value="RanGap"/>
</dbReference>
<evidence type="ECO:0000256" key="4">
    <source>
        <dbReference type="SAM" id="MobiDB-lite"/>
    </source>
</evidence>
<accession>R4XIK9</accession>
<dbReference type="GO" id="GO:0005634">
    <property type="term" value="C:nucleus"/>
    <property type="evidence" value="ECO:0007669"/>
    <property type="project" value="TreeGrafter"/>
</dbReference>
<dbReference type="PANTHER" id="PTHR24113">
    <property type="entry name" value="RAN GTPASE-ACTIVATING PROTEIN 1"/>
    <property type="match status" value="1"/>
</dbReference>
<evidence type="ECO:0000256" key="3">
    <source>
        <dbReference type="ARBA" id="ARBA00022737"/>
    </source>
</evidence>
<organism evidence="5 6">
    <name type="scientific">Taphrina deformans (strain PYCC 5710 / ATCC 11124 / CBS 356.35 / IMI 108563 / JCM 9778 / NBRC 8474)</name>
    <name type="common">Peach leaf curl fungus</name>
    <name type="synonym">Lalaria deformans</name>
    <dbReference type="NCBI Taxonomy" id="1097556"/>
    <lineage>
        <taxon>Eukaryota</taxon>
        <taxon>Fungi</taxon>
        <taxon>Dikarya</taxon>
        <taxon>Ascomycota</taxon>
        <taxon>Taphrinomycotina</taxon>
        <taxon>Taphrinomycetes</taxon>
        <taxon>Taphrinales</taxon>
        <taxon>Taphrinaceae</taxon>
        <taxon>Taphrina</taxon>
    </lineage>
</organism>
<dbReference type="AlphaFoldDB" id="R4XIK9"/>
<dbReference type="GO" id="GO:0031267">
    <property type="term" value="F:small GTPase binding"/>
    <property type="evidence" value="ECO:0007669"/>
    <property type="project" value="TreeGrafter"/>
</dbReference>
<dbReference type="Proteomes" id="UP000013776">
    <property type="component" value="Unassembled WGS sequence"/>
</dbReference>
<dbReference type="GO" id="GO:0005096">
    <property type="term" value="F:GTPase activator activity"/>
    <property type="evidence" value="ECO:0007669"/>
    <property type="project" value="UniProtKB-KW"/>
</dbReference>
<dbReference type="GO" id="GO:0005829">
    <property type="term" value="C:cytosol"/>
    <property type="evidence" value="ECO:0007669"/>
    <property type="project" value="TreeGrafter"/>
</dbReference>
<proteinExistence type="predicted"/>
<dbReference type="SMART" id="SM00368">
    <property type="entry name" value="LRR_RI"/>
    <property type="match status" value="6"/>
</dbReference>
<evidence type="ECO:0000313" key="6">
    <source>
        <dbReference type="Proteomes" id="UP000013776"/>
    </source>
</evidence>
<evidence type="ECO:0000313" key="5">
    <source>
        <dbReference type="EMBL" id="CCG83197.1"/>
    </source>
</evidence>
<sequence length="385" mass="41298">MSIFSVEGKGIKFNTAADIEPFLSELHDDVTEIRLSGNTFGVEASVRLAKALENKSQLQVRPANPIPREIPAALEALLPALQTCAALQTVNLCDNAFGPTAAAPLENFFASHTPLRHLHLQNNGMGPEAGARMANALARNTAALETVVCGRNRLENGSVAAWINCFTAHQETLSVVKMPQNGIRPEGIERLMRDGLSLCSHLRVVDMQDNTFTQHGSVSLANALPKWPGLEELAVGDCLLSARGGVAVAEALQRAANKGIKVLRLQYNEIDAAGLKALRAAVELGLPQLETLELNGNKFAEDDASIDAIREMFESRGTGELDELDDLEEDSDAESEEDDANDDDDDDDDDDEGESKSTQDTNLSPLDAAIEKNLAAAMNATSLTS</sequence>
<keyword evidence="3" id="KW-0677">Repeat</keyword>
<dbReference type="SUPFAM" id="SSF52047">
    <property type="entry name" value="RNI-like"/>
    <property type="match status" value="1"/>
</dbReference>
<evidence type="ECO:0000256" key="1">
    <source>
        <dbReference type="ARBA" id="ARBA00022468"/>
    </source>
</evidence>
<dbReference type="Pfam" id="PF13516">
    <property type="entry name" value="LRR_6"/>
    <property type="match status" value="2"/>
</dbReference>
<dbReference type="STRING" id="1097556.R4XIK9"/>
<dbReference type="InterPro" id="IPR032675">
    <property type="entry name" value="LRR_dom_sf"/>
</dbReference>
<name>R4XIK9_TAPDE</name>
<dbReference type="PANTHER" id="PTHR24113:SF12">
    <property type="entry name" value="RAN GTPASE-ACTIVATING PROTEIN 1"/>
    <property type="match status" value="1"/>
</dbReference>
<dbReference type="Gene3D" id="3.80.10.10">
    <property type="entry name" value="Ribonuclease Inhibitor"/>
    <property type="match status" value="1"/>
</dbReference>
<protein>
    <submittedName>
        <fullName evidence="5">Ran GTPase-activating protein 1</fullName>
    </submittedName>
</protein>
<dbReference type="GO" id="GO:0006913">
    <property type="term" value="P:nucleocytoplasmic transport"/>
    <property type="evidence" value="ECO:0007669"/>
    <property type="project" value="TreeGrafter"/>
</dbReference>